<sequence length="56" mass="6282">MTFLSCCFFFEPFTIILEIRERGEGANVKGIYGFIDSLVGIVDCYQNNSLTALILV</sequence>
<dbReference type="EMBL" id="CP003025">
    <property type="protein sequence ID" value="AGS04870.1"/>
    <property type="molecule type" value="Genomic_DNA"/>
</dbReference>
<gene>
    <name evidence="1" type="ORF">KE3_0336</name>
</gene>
<organism evidence="1 2">
    <name type="scientific">Streptococcus lutetiensis 033</name>
    <dbReference type="NCBI Taxonomy" id="1076934"/>
    <lineage>
        <taxon>Bacteria</taxon>
        <taxon>Bacillati</taxon>
        <taxon>Bacillota</taxon>
        <taxon>Bacilli</taxon>
        <taxon>Lactobacillales</taxon>
        <taxon>Streptococcaceae</taxon>
        <taxon>Streptococcus</taxon>
    </lineage>
</organism>
<keyword evidence="2" id="KW-1185">Reference proteome</keyword>
<accession>A0AB33AJZ1</accession>
<proteinExistence type="predicted"/>
<evidence type="ECO:0000313" key="1">
    <source>
        <dbReference type="EMBL" id="AGS04870.1"/>
    </source>
</evidence>
<dbReference type="KEGG" id="slu:KE3_0336"/>
<protein>
    <submittedName>
        <fullName evidence="1">Uncharacterized protein</fullName>
    </submittedName>
</protein>
<name>A0AB33AJZ1_9STRE</name>
<evidence type="ECO:0000313" key="2">
    <source>
        <dbReference type="Proteomes" id="UP000015268"/>
    </source>
</evidence>
<dbReference type="AlphaFoldDB" id="A0AB33AJZ1"/>
<reference evidence="1 2" key="1">
    <citation type="journal article" date="2013" name="BMC Microbiol.">
        <title>Dynamics of fecal microbial communities in children with diarrhea of unknown etiology and genomic analysis of associated Streptococcus lutetiensis.</title>
        <authorList>
            <person name="Jin D."/>
            <person name="Chen C."/>
            <person name="Li L."/>
            <person name="Lu S."/>
            <person name="Li Z."/>
            <person name="Zhou Z."/>
            <person name="Jing H."/>
            <person name="Xu Y."/>
            <person name="Du P."/>
            <person name="Wang H."/>
            <person name="Xiong Y."/>
            <person name="Zheng H."/>
            <person name="Bai X."/>
            <person name="Sun H."/>
            <person name="Wang L."/>
            <person name="Ye C."/>
            <person name="Gottschalk M."/>
            <person name="Xu J."/>
        </authorList>
    </citation>
    <scope>NUCLEOTIDE SEQUENCE [LARGE SCALE GENOMIC DNA]</scope>
    <source>
        <strain evidence="1 2">033</strain>
    </source>
</reference>
<dbReference type="Proteomes" id="UP000015268">
    <property type="component" value="Chromosome"/>
</dbReference>